<dbReference type="Proteomes" id="UP000032671">
    <property type="component" value="Unassembled WGS sequence"/>
</dbReference>
<dbReference type="PANTHER" id="PTHR30600">
    <property type="entry name" value="CYTOCHROME C PEROXIDASE-RELATED"/>
    <property type="match status" value="1"/>
</dbReference>
<evidence type="ECO:0000256" key="4">
    <source>
        <dbReference type="ARBA" id="ARBA00022729"/>
    </source>
</evidence>
<keyword evidence="13" id="KW-1185">Reference proteome</keyword>
<evidence type="ECO:0000256" key="1">
    <source>
        <dbReference type="ARBA" id="ARBA00004196"/>
    </source>
</evidence>
<feature type="signal peptide" evidence="8">
    <location>
        <begin position="1"/>
        <end position="30"/>
    </location>
</feature>
<dbReference type="GO" id="GO:0046872">
    <property type="term" value="F:metal ion binding"/>
    <property type="evidence" value="ECO:0007669"/>
    <property type="project" value="UniProtKB-KW"/>
</dbReference>
<comment type="subcellular location">
    <subcellularLocation>
        <location evidence="1">Cell envelope</location>
    </subcellularLocation>
</comment>
<keyword evidence="4 8" id="KW-0732">Signal</keyword>
<dbReference type="STRING" id="1231339.Abci_014_036"/>
<keyword evidence="3 7" id="KW-0479">Metal-binding</keyword>
<dbReference type="EMBL" id="BJVU01000013">
    <property type="protein sequence ID" value="GEL59764.1"/>
    <property type="molecule type" value="Genomic_DNA"/>
</dbReference>
<evidence type="ECO:0000256" key="2">
    <source>
        <dbReference type="ARBA" id="ARBA00022617"/>
    </source>
</evidence>
<keyword evidence="2 7" id="KW-0349">Heme</keyword>
<evidence type="ECO:0000313" key="13">
    <source>
        <dbReference type="Proteomes" id="UP000321891"/>
    </source>
</evidence>
<evidence type="ECO:0000313" key="10">
    <source>
        <dbReference type="EMBL" id="GAN60624.1"/>
    </source>
</evidence>
<dbReference type="InterPro" id="IPR036909">
    <property type="entry name" value="Cyt_c-like_dom_sf"/>
</dbReference>
<dbReference type="InterPro" id="IPR004852">
    <property type="entry name" value="Di-haem_cyt_c_peroxidsae"/>
</dbReference>
<feature type="domain" description="Cytochrome c" evidence="9">
    <location>
        <begin position="270"/>
        <end position="447"/>
    </location>
</feature>
<dbReference type="GO" id="GO:0009055">
    <property type="term" value="F:electron transfer activity"/>
    <property type="evidence" value="ECO:0007669"/>
    <property type="project" value="InterPro"/>
</dbReference>
<reference evidence="10 12" key="1">
    <citation type="submission" date="2012-11" db="EMBL/GenBank/DDBJ databases">
        <title>Whole genome sequence of Acetobacter cibinongensis 4H-1.</title>
        <authorList>
            <person name="Azuma Y."/>
            <person name="Higashiura N."/>
            <person name="Hirakawa H."/>
            <person name="Matsushita K."/>
        </authorList>
    </citation>
    <scope>NUCLEOTIDE SEQUENCE [LARGE SCALE GENOMIC DNA]</scope>
    <source>
        <strain evidence="10 12">4H-1</strain>
    </source>
</reference>
<accession>A0A0D6N3U1</accession>
<dbReference type="PROSITE" id="PS51007">
    <property type="entry name" value="CYTC"/>
    <property type="match status" value="2"/>
</dbReference>
<dbReference type="RefSeq" id="WP_244877625.1">
    <property type="nucleotide sequence ID" value="NZ_BAMV01000014.1"/>
</dbReference>
<accession>A0A6N3SRT1</accession>
<reference evidence="11 13" key="2">
    <citation type="submission" date="2019-07" db="EMBL/GenBank/DDBJ databases">
        <title>Whole genome shotgun sequence of Acetobacter cibinongensis NBRC 16605.</title>
        <authorList>
            <person name="Hosoyama A."/>
            <person name="Uohara A."/>
            <person name="Ohji S."/>
            <person name="Ichikawa N."/>
        </authorList>
    </citation>
    <scope>NUCLEOTIDE SEQUENCE [LARGE SCALE GENOMIC DNA]</scope>
    <source>
        <strain evidence="11 13">NBRC 16605</strain>
    </source>
</reference>
<dbReference type="Pfam" id="PF03150">
    <property type="entry name" value="CCP_MauG"/>
    <property type="match status" value="1"/>
</dbReference>
<comment type="caution">
    <text evidence="10">The sequence shown here is derived from an EMBL/GenBank/DDBJ whole genome shotgun (WGS) entry which is preliminary data.</text>
</comment>
<gene>
    <name evidence="10" type="ORF">Abci_014_036</name>
    <name evidence="11" type="ORF">ACI01nite_23660</name>
</gene>
<proteinExistence type="predicted"/>
<dbReference type="Gene3D" id="1.10.760.10">
    <property type="entry name" value="Cytochrome c-like domain"/>
    <property type="match status" value="2"/>
</dbReference>
<dbReference type="InterPro" id="IPR051395">
    <property type="entry name" value="Cytochrome_c_Peroxidase/MauG"/>
</dbReference>
<evidence type="ECO:0000256" key="3">
    <source>
        <dbReference type="ARBA" id="ARBA00022723"/>
    </source>
</evidence>
<feature type="domain" description="Cytochrome c" evidence="9">
    <location>
        <begin position="62"/>
        <end position="213"/>
    </location>
</feature>
<dbReference type="AlphaFoldDB" id="A0A0D6N3U1"/>
<evidence type="ECO:0000313" key="11">
    <source>
        <dbReference type="EMBL" id="GEL59764.1"/>
    </source>
</evidence>
<keyword evidence="10" id="KW-0575">Peroxidase</keyword>
<evidence type="ECO:0000313" key="12">
    <source>
        <dbReference type="Proteomes" id="UP000032671"/>
    </source>
</evidence>
<sequence>MRSFKLFQSTFLVTGCAALLALGLAGYANAQPTGGQSCNPTADGSNPCPRKLHVHTQQPLSTMATVGKAMFFDPALSGSGKLSCASCHVPSLHYGPAGNTSVFMGGVTGNREGRREIPSLTYLERQPPFSIGPDDAVADDVAPTIAVPVGGGAHAAKSASNTVNSATNLVPQGGLFLDGRADTLHQQASGPMFDPDEMAGLPEKVTARLQTADYAAPLRDLAGVRGRKSSDFLLSEGLFALARYQIEDQKFHSYSSKFDSWLQGKARFSPIERQGYLLFNDPQKGNCAACHVDTVRGDGLPPLFTDHQYEALAAPRNPALTHTRDASYYDLGVCDQKSGGRKDLAPYCGMFATPTLRNVATRHTFFHNGVFHSLEDVMDFYVMRDLEPGRFYPRGPDGKVQIYNDIPTAYQGNIDKSDAPFDRKPGEKPALNEAERKAIIAFLQTLTDGWKGDVAQADGAALSQKKN</sequence>
<evidence type="ECO:0000256" key="7">
    <source>
        <dbReference type="PROSITE-ProRule" id="PRU00433"/>
    </source>
</evidence>
<dbReference type="GO" id="GO:0030313">
    <property type="term" value="C:cell envelope"/>
    <property type="evidence" value="ECO:0007669"/>
    <property type="project" value="UniProtKB-SubCell"/>
</dbReference>
<dbReference type="EMBL" id="BAMV01000014">
    <property type="protein sequence ID" value="GAN60624.1"/>
    <property type="molecule type" value="Genomic_DNA"/>
</dbReference>
<protein>
    <submittedName>
        <fullName evidence="10">Cytochrome c peroxidase/methylamine utilization protein MauG</fullName>
    </submittedName>
    <submittedName>
        <fullName evidence="11">Cytochrome-c peroxidase</fullName>
    </submittedName>
</protein>
<evidence type="ECO:0000256" key="8">
    <source>
        <dbReference type="SAM" id="SignalP"/>
    </source>
</evidence>
<dbReference type="SUPFAM" id="SSF46626">
    <property type="entry name" value="Cytochrome c"/>
    <property type="match status" value="2"/>
</dbReference>
<organism evidence="10 12">
    <name type="scientific">Acetobacter cibinongensis</name>
    <dbReference type="NCBI Taxonomy" id="146475"/>
    <lineage>
        <taxon>Bacteria</taxon>
        <taxon>Pseudomonadati</taxon>
        <taxon>Pseudomonadota</taxon>
        <taxon>Alphaproteobacteria</taxon>
        <taxon>Acetobacterales</taxon>
        <taxon>Acetobacteraceae</taxon>
        <taxon>Acetobacter</taxon>
    </lineage>
</organism>
<dbReference type="PROSITE" id="PS51257">
    <property type="entry name" value="PROKAR_LIPOPROTEIN"/>
    <property type="match status" value="1"/>
</dbReference>
<feature type="chain" id="PRO_5030005750" evidence="8">
    <location>
        <begin position="31"/>
        <end position="467"/>
    </location>
</feature>
<dbReference type="InterPro" id="IPR009056">
    <property type="entry name" value="Cyt_c-like_dom"/>
</dbReference>
<evidence type="ECO:0000256" key="6">
    <source>
        <dbReference type="ARBA" id="ARBA00023004"/>
    </source>
</evidence>
<keyword evidence="5" id="KW-0560">Oxidoreductase</keyword>
<keyword evidence="6 7" id="KW-0408">Iron</keyword>
<dbReference type="GO" id="GO:0004130">
    <property type="term" value="F:cytochrome-c peroxidase activity"/>
    <property type="evidence" value="ECO:0007669"/>
    <property type="project" value="TreeGrafter"/>
</dbReference>
<evidence type="ECO:0000259" key="9">
    <source>
        <dbReference type="PROSITE" id="PS51007"/>
    </source>
</evidence>
<dbReference type="PANTHER" id="PTHR30600:SF10">
    <property type="entry name" value="BLL6722 PROTEIN"/>
    <property type="match status" value="1"/>
</dbReference>
<evidence type="ECO:0000256" key="5">
    <source>
        <dbReference type="ARBA" id="ARBA00023002"/>
    </source>
</evidence>
<dbReference type="Proteomes" id="UP000321891">
    <property type="component" value="Unassembled WGS sequence"/>
</dbReference>
<dbReference type="GO" id="GO:0020037">
    <property type="term" value="F:heme binding"/>
    <property type="evidence" value="ECO:0007669"/>
    <property type="project" value="InterPro"/>
</dbReference>
<name>A0A0D6N3U1_9PROT</name>